<dbReference type="EMBL" id="MU393432">
    <property type="protein sequence ID" value="KAI4869243.1"/>
    <property type="molecule type" value="Genomic_DNA"/>
</dbReference>
<dbReference type="Proteomes" id="UP001497700">
    <property type="component" value="Unassembled WGS sequence"/>
</dbReference>
<reference evidence="1 2" key="1">
    <citation type="journal article" date="2022" name="New Phytol.">
        <title>Ecological generalism drives hyperdiversity of secondary metabolite gene clusters in xylarialean endophytes.</title>
        <authorList>
            <person name="Franco M.E.E."/>
            <person name="Wisecaver J.H."/>
            <person name="Arnold A.E."/>
            <person name="Ju Y.M."/>
            <person name="Slot J.C."/>
            <person name="Ahrendt S."/>
            <person name="Moore L.P."/>
            <person name="Eastman K.E."/>
            <person name="Scott K."/>
            <person name="Konkel Z."/>
            <person name="Mondo S.J."/>
            <person name="Kuo A."/>
            <person name="Hayes R.D."/>
            <person name="Haridas S."/>
            <person name="Andreopoulos B."/>
            <person name="Riley R."/>
            <person name="LaButti K."/>
            <person name="Pangilinan J."/>
            <person name="Lipzen A."/>
            <person name="Amirebrahimi M."/>
            <person name="Yan J."/>
            <person name="Adam C."/>
            <person name="Keymanesh K."/>
            <person name="Ng V."/>
            <person name="Louie K."/>
            <person name="Northen T."/>
            <person name="Drula E."/>
            <person name="Henrissat B."/>
            <person name="Hsieh H.M."/>
            <person name="Youens-Clark K."/>
            <person name="Lutzoni F."/>
            <person name="Miadlikowska J."/>
            <person name="Eastwood D.C."/>
            <person name="Hamelin R.C."/>
            <person name="Grigoriev I.V."/>
            <person name="U'Ren J.M."/>
        </authorList>
    </citation>
    <scope>NUCLEOTIDE SEQUENCE [LARGE SCALE GENOMIC DNA]</scope>
    <source>
        <strain evidence="1 2">CBS 119005</strain>
    </source>
</reference>
<organism evidence="1 2">
    <name type="scientific">Hypoxylon rubiginosum</name>
    <dbReference type="NCBI Taxonomy" id="110542"/>
    <lineage>
        <taxon>Eukaryota</taxon>
        <taxon>Fungi</taxon>
        <taxon>Dikarya</taxon>
        <taxon>Ascomycota</taxon>
        <taxon>Pezizomycotina</taxon>
        <taxon>Sordariomycetes</taxon>
        <taxon>Xylariomycetidae</taxon>
        <taxon>Xylariales</taxon>
        <taxon>Hypoxylaceae</taxon>
        <taxon>Hypoxylon</taxon>
    </lineage>
</organism>
<proteinExistence type="predicted"/>
<accession>A0ACB9ZC83</accession>
<evidence type="ECO:0000313" key="2">
    <source>
        <dbReference type="Proteomes" id="UP001497700"/>
    </source>
</evidence>
<keyword evidence="2" id="KW-1185">Reference proteome</keyword>
<name>A0ACB9ZC83_9PEZI</name>
<sequence length="461" mass="49202">MVAPLGGIWAPAALRVVRSAAYKASKLIRAKLADAARPVNTALEPVLVRSTHHPRQPVHPSAFLRQQQSRRWHSTTSKRASASASTTYQNIHAAVRRFMSTGRLDTASASARLDRAKFLNTKTGRAVAQLTGRAPFASALRPNLTGGALPRTAGGYGLGSGRVGGARYFSHAPAAQAQVVQNVSAAVRAFWVSGQKAQFDGLSARGERKYRAVSALQDETARKMAAASRVAPGAYIDFRLSPTVTALSPLAAAFPYPSAAGFKAVPALDAATLNTDGFLDVLSVDFARALKELTATLTDIKKLSSLGDLPIQLEKGNVIRVRFPGVDAETVESLCDDLGLTRGVVAEDPDFEAETGVRMALKFPFAPGAENGSAARTTTSPGGSLRSQDSFFATGEELFYYEDGLSEAEDNPWLSLPEETEEGYESMSPPISSGEHCSEDFEGLEGVYRFLEECDRARGGF</sequence>
<gene>
    <name evidence="1" type="ORF">F4820DRAFT_407653</name>
</gene>
<protein>
    <submittedName>
        <fullName evidence="1">Uncharacterized protein</fullName>
    </submittedName>
</protein>
<comment type="caution">
    <text evidence="1">The sequence shown here is derived from an EMBL/GenBank/DDBJ whole genome shotgun (WGS) entry which is preliminary data.</text>
</comment>
<evidence type="ECO:0000313" key="1">
    <source>
        <dbReference type="EMBL" id="KAI4869243.1"/>
    </source>
</evidence>